<keyword evidence="2" id="KW-1133">Transmembrane helix</keyword>
<proteinExistence type="predicted"/>
<organism evidence="3 4">
    <name type="scientific">Promicromonospora alba</name>
    <dbReference type="NCBI Taxonomy" id="1616110"/>
    <lineage>
        <taxon>Bacteria</taxon>
        <taxon>Bacillati</taxon>
        <taxon>Actinomycetota</taxon>
        <taxon>Actinomycetes</taxon>
        <taxon>Micrococcales</taxon>
        <taxon>Promicromonosporaceae</taxon>
        <taxon>Promicromonospora</taxon>
    </lineage>
</organism>
<dbReference type="Proteomes" id="UP001596011">
    <property type="component" value="Unassembled WGS sequence"/>
</dbReference>
<dbReference type="RefSeq" id="WP_377137062.1">
    <property type="nucleotide sequence ID" value="NZ_JBHSFI010000005.1"/>
</dbReference>
<evidence type="ECO:0000256" key="1">
    <source>
        <dbReference type="SAM" id="MobiDB-lite"/>
    </source>
</evidence>
<comment type="caution">
    <text evidence="3">The sequence shown here is derived from an EMBL/GenBank/DDBJ whole genome shotgun (WGS) entry which is preliminary data.</text>
</comment>
<protein>
    <submittedName>
        <fullName evidence="3">Uncharacterized protein</fullName>
    </submittedName>
</protein>
<name>A0ABV9HHX4_9MICO</name>
<keyword evidence="2" id="KW-0812">Transmembrane</keyword>
<evidence type="ECO:0000313" key="3">
    <source>
        <dbReference type="EMBL" id="MFC4629873.1"/>
    </source>
</evidence>
<dbReference type="EMBL" id="JBHSFI010000005">
    <property type="protein sequence ID" value="MFC4629873.1"/>
    <property type="molecule type" value="Genomic_DNA"/>
</dbReference>
<feature type="region of interest" description="Disordered" evidence="1">
    <location>
        <begin position="142"/>
        <end position="161"/>
    </location>
</feature>
<reference evidence="4" key="1">
    <citation type="journal article" date="2019" name="Int. J. Syst. Evol. Microbiol.">
        <title>The Global Catalogue of Microorganisms (GCM) 10K type strain sequencing project: providing services to taxonomists for standard genome sequencing and annotation.</title>
        <authorList>
            <consortium name="The Broad Institute Genomics Platform"/>
            <consortium name="The Broad Institute Genome Sequencing Center for Infectious Disease"/>
            <person name="Wu L."/>
            <person name="Ma J."/>
        </authorList>
    </citation>
    <scope>NUCLEOTIDE SEQUENCE [LARGE SCALE GENOMIC DNA]</scope>
    <source>
        <strain evidence="4">CCUG 42722</strain>
    </source>
</reference>
<sequence length="265" mass="28010">MNDQSTTKPVDENWVAHLRDLSTGVAPPTSADPHAMSRVAIRRTRTRRAVFATGGGMLTVAAVAGAAFALGGPTAPGVLLPGGSPASSAQTSMSAEEQRAREVELAAREALEQARNVPDGWHEHELEGLTYALPPEIVTSGPVQDEPGETSDMWHSSEDPDAPPFLRIAHVTPDYEFYDTKAAGLTQTPGPDATSFDLPGASVATVDDSAALSESAGFPEADPDRGLVKILVHREDGPDRYTITMNLPKADPAFVDEFLATLTLS</sequence>
<evidence type="ECO:0000313" key="4">
    <source>
        <dbReference type="Proteomes" id="UP001596011"/>
    </source>
</evidence>
<evidence type="ECO:0000256" key="2">
    <source>
        <dbReference type="SAM" id="Phobius"/>
    </source>
</evidence>
<keyword evidence="2" id="KW-0472">Membrane</keyword>
<feature type="transmembrane region" description="Helical" evidence="2">
    <location>
        <begin position="49"/>
        <end position="70"/>
    </location>
</feature>
<accession>A0ABV9HHX4</accession>
<gene>
    <name evidence="3" type="ORF">ACFO6V_16615</name>
</gene>
<keyword evidence="4" id="KW-1185">Reference proteome</keyword>